<comment type="caution">
    <text evidence="3">The sequence shown here is derived from an EMBL/GenBank/DDBJ whole genome shotgun (WGS) entry which is preliminary data.</text>
</comment>
<sequence>MKLSILSVTLALFAVAGAIPMNMEKRRFGQEHTPRADADFQAMKDISNGTGFEAQLGDLSGAAVRALLAKAGACDQQDVADQCVDIAHQIGQKFASSFGPQKEADLIKVCQDYRTLERNTPNVGQPSDLCNRPPKNKELDGLVQAQDPGTAANGATPTTADTPTTTTNDPATTTTNDPAVDPATTTTSDPAVDPATTTTKAKKGKKKAKKTTEPCKDPSNAGVNNVAFTNPVGGAQMPLITKLDPSTGANFEVNGSKFQNIGAAHNRQCDVQHNLCFNKFNSGDHSFQGSDCDKQNDACKAGDPVFSN</sequence>
<feature type="signal peptide" evidence="2">
    <location>
        <begin position="1"/>
        <end position="18"/>
    </location>
</feature>
<protein>
    <submittedName>
        <fullName evidence="3">16829_t:CDS:1</fullName>
    </submittedName>
</protein>
<evidence type="ECO:0000256" key="2">
    <source>
        <dbReference type="SAM" id="SignalP"/>
    </source>
</evidence>
<feature type="compositionally biased region" description="Basic residues" evidence="1">
    <location>
        <begin position="200"/>
        <end position="209"/>
    </location>
</feature>
<name>A0A9N9AHD0_9GLOM</name>
<organism evidence="3 4">
    <name type="scientific">Acaulospora morrowiae</name>
    <dbReference type="NCBI Taxonomy" id="94023"/>
    <lineage>
        <taxon>Eukaryota</taxon>
        <taxon>Fungi</taxon>
        <taxon>Fungi incertae sedis</taxon>
        <taxon>Mucoromycota</taxon>
        <taxon>Glomeromycotina</taxon>
        <taxon>Glomeromycetes</taxon>
        <taxon>Diversisporales</taxon>
        <taxon>Acaulosporaceae</taxon>
        <taxon>Acaulospora</taxon>
    </lineage>
</organism>
<proteinExistence type="predicted"/>
<dbReference type="Proteomes" id="UP000789342">
    <property type="component" value="Unassembled WGS sequence"/>
</dbReference>
<feature type="chain" id="PRO_5040245463" evidence="2">
    <location>
        <begin position="19"/>
        <end position="308"/>
    </location>
</feature>
<accession>A0A9N9AHD0</accession>
<feature type="region of interest" description="Disordered" evidence="1">
    <location>
        <begin position="118"/>
        <end position="223"/>
    </location>
</feature>
<dbReference type="OrthoDB" id="2153847at2759"/>
<evidence type="ECO:0000313" key="4">
    <source>
        <dbReference type="Proteomes" id="UP000789342"/>
    </source>
</evidence>
<dbReference type="EMBL" id="CAJVPV010002666">
    <property type="protein sequence ID" value="CAG8532627.1"/>
    <property type="molecule type" value="Genomic_DNA"/>
</dbReference>
<evidence type="ECO:0000256" key="1">
    <source>
        <dbReference type="SAM" id="MobiDB-lite"/>
    </source>
</evidence>
<feature type="compositionally biased region" description="Low complexity" evidence="1">
    <location>
        <begin position="147"/>
        <end position="199"/>
    </location>
</feature>
<evidence type="ECO:0000313" key="3">
    <source>
        <dbReference type="EMBL" id="CAG8532627.1"/>
    </source>
</evidence>
<keyword evidence="2" id="KW-0732">Signal</keyword>
<reference evidence="3" key="1">
    <citation type="submission" date="2021-06" db="EMBL/GenBank/DDBJ databases">
        <authorList>
            <person name="Kallberg Y."/>
            <person name="Tangrot J."/>
            <person name="Rosling A."/>
        </authorList>
    </citation>
    <scope>NUCLEOTIDE SEQUENCE</scope>
    <source>
        <strain evidence="3">CL551</strain>
    </source>
</reference>
<gene>
    <name evidence="3" type="ORF">AMORRO_LOCUS4747</name>
</gene>
<dbReference type="AlphaFoldDB" id="A0A9N9AHD0"/>
<keyword evidence="4" id="KW-1185">Reference proteome</keyword>